<dbReference type="GO" id="GO:0005737">
    <property type="term" value="C:cytoplasm"/>
    <property type="evidence" value="ECO:0007669"/>
    <property type="project" value="UniProtKB-SubCell"/>
</dbReference>
<comment type="pathway">
    <text evidence="3">Protein modification; protein ubiquitination.</text>
</comment>
<keyword evidence="10" id="KW-0862">Zinc</keyword>
<dbReference type="InterPro" id="IPR044288">
    <property type="entry name" value="ZNF598/HEL2"/>
</dbReference>
<dbReference type="GO" id="GO:0008270">
    <property type="term" value="F:zinc ion binding"/>
    <property type="evidence" value="ECO:0007669"/>
    <property type="project" value="UniProtKB-KW"/>
</dbReference>
<evidence type="ECO:0000256" key="1">
    <source>
        <dbReference type="ARBA" id="ARBA00000900"/>
    </source>
</evidence>
<dbReference type="PROSITE" id="PS00028">
    <property type="entry name" value="ZINC_FINGER_C2H2_1"/>
    <property type="match status" value="1"/>
</dbReference>
<evidence type="ECO:0000256" key="2">
    <source>
        <dbReference type="ARBA" id="ARBA00004496"/>
    </source>
</evidence>
<evidence type="ECO:0000256" key="12">
    <source>
        <dbReference type="PROSITE-ProRule" id="PRU00175"/>
    </source>
</evidence>
<dbReference type="GO" id="GO:0043022">
    <property type="term" value="F:ribosome binding"/>
    <property type="evidence" value="ECO:0007669"/>
    <property type="project" value="TreeGrafter"/>
</dbReference>
<evidence type="ECO:0000313" key="16">
    <source>
        <dbReference type="Proteomes" id="UP000245383"/>
    </source>
</evidence>
<evidence type="ECO:0000256" key="9">
    <source>
        <dbReference type="ARBA" id="ARBA00022771"/>
    </source>
</evidence>
<dbReference type="EC" id="2.3.2.27" evidence="4"/>
<dbReference type="InterPro" id="IPR013087">
    <property type="entry name" value="Znf_C2H2_type"/>
</dbReference>
<feature type="domain" description="RING-type" evidence="14">
    <location>
        <begin position="60"/>
        <end position="100"/>
    </location>
</feature>
<protein>
    <recommendedName>
        <fullName evidence="4">RING-type E3 ubiquitin transferase</fullName>
        <ecNumber evidence="4">2.3.2.27</ecNumber>
    </recommendedName>
</protein>
<evidence type="ECO:0000256" key="13">
    <source>
        <dbReference type="SAM" id="MobiDB-lite"/>
    </source>
</evidence>
<dbReference type="GO" id="GO:0061630">
    <property type="term" value="F:ubiquitin protein ligase activity"/>
    <property type="evidence" value="ECO:0007669"/>
    <property type="project" value="UniProtKB-EC"/>
</dbReference>
<dbReference type="GO" id="GO:0072344">
    <property type="term" value="P:rescue of stalled ribosome"/>
    <property type="evidence" value="ECO:0007669"/>
    <property type="project" value="InterPro"/>
</dbReference>
<dbReference type="Pfam" id="PF25447">
    <property type="entry name" value="RING_ZNF598"/>
    <property type="match status" value="1"/>
</dbReference>
<feature type="compositionally biased region" description="Polar residues" evidence="13">
    <location>
        <begin position="1"/>
        <end position="14"/>
    </location>
</feature>
<comment type="catalytic activity">
    <reaction evidence="1">
        <text>S-ubiquitinyl-[E2 ubiquitin-conjugating enzyme]-L-cysteine + [acceptor protein]-L-lysine = [E2 ubiquitin-conjugating enzyme]-L-cysteine + N(6)-ubiquitinyl-[acceptor protein]-L-lysine.</text>
        <dbReference type="EC" id="2.3.2.27"/>
    </reaction>
</comment>
<evidence type="ECO:0000256" key="10">
    <source>
        <dbReference type="ARBA" id="ARBA00022833"/>
    </source>
</evidence>
<dbReference type="EMBL" id="MBFR01000123">
    <property type="protein sequence ID" value="PVU93574.1"/>
    <property type="molecule type" value="Genomic_DNA"/>
</dbReference>
<dbReference type="SMART" id="SM00355">
    <property type="entry name" value="ZnF_C2H2"/>
    <property type="match status" value="4"/>
</dbReference>
<dbReference type="InterPro" id="IPR056437">
    <property type="entry name" value="Znf-C2H2_ZNF598/HEL2"/>
</dbReference>
<sequence length="721" mass="81345">MDQADTTSNALLAQNSSKKFSSDKNSLVKKPQSKNKGVSLLEKKQTEEKNAIENEDKFICFICANKTKYWAIGACNHPFCVLCSLRLKVLFKTNDCPYCKVDPGKLIYTDTNTKQYTQLQIKSDEYYDSNLNFVCQSKPIYEYAIYILSYNCPYKNCGYVDDQGWAGLKHHVQITHNMEFCEICISHKKVFPHEHSVFLQSALKKHYKRGNGRDFRGHPECGFCHISFYDNDMLFDHCRKKHEQCFICQQLHINKDVYYKNYSTLADHFENAHFACNHPTCIEAKFVVFGSAIDLKAHEIEVHGKNVIGQRAKWEAKKVPITIEHERYVRPGQAGSNRSKNNNARSNNSDTILNKKTNSSNQQPENSRPETQKQHSNTRTLPEANSSRNNILPTKEALNVDSKLINKPSGYGKLSIKTPDISTAINTKEQTAHTELLNFALKVFNNDNNQLERFRQLTTNLKSAQITPRAYYEELKNNLFVKDSDNIYVIKAVASLIKDSTITNPLIAIIRDTKNHQFPSLISEQQNSSNLNIYIQRQSKNPWNVGNTAEPKTKPKAQLKNQNVKHKTPSLVPSGSNHGFLSSSEPPLTLERSVSKSKQSNKAISAIRTDPFDSTGGAKSYAKIQNDKGNKPINPQQQSKKNNSSLQTISAKSNVGTQTSKSKQEYFPSLESAVSSSLGTNASSKYGTSVRNINNTSNDNKNTVMNSASKKPAKNIVLRIV</sequence>
<evidence type="ECO:0000256" key="4">
    <source>
        <dbReference type="ARBA" id="ARBA00012483"/>
    </source>
</evidence>
<name>A0A2T9YMS4_9FUNG</name>
<dbReference type="InterPro" id="IPR013083">
    <property type="entry name" value="Znf_RING/FYVE/PHD"/>
</dbReference>
<dbReference type="Proteomes" id="UP000245383">
    <property type="component" value="Unassembled WGS sequence"/>
</dbReference>
<comment type="subcellular location">
    <subcellularLocation>
        <location evidence="2">Cytoplasm</location>
    </subcellularLocation>
</comment>
<organism evidence="15 16">
    <name type="scientific">Smittium simulii</name>
    <dbReference type="NCBI Taxonomy" id="133385"/>
    <lineage>
        <taxon>Eukaryota</taxon>
        <taxon>Fungi</taxon>
        <taxon>Fungi incertae sedis</taxon>
        <taxon>Zoopagomycota</taxon>
        <taxon>Kickxellomycotina</taxon>
        <taxon>Harpellomycetes</taxon>
        <taxon>Harpellales</taxon>
        <taxon>Legeriomycetaceae</taxon>
        <taxon>Smittium</taxon>
    </lineage>
</organism>
<evidence type="ECO:0000256" key="5">
    <source>
        <dbReference type="ARBA" id="ARBA00022490"/>
    </source>
</evidence>
<keyword evidence="6" id="KW-0597">Phosphoprotein</keyword>
<accession>A0A2T9YMS4</accession>
<dbReference type="AlphaFoldDB" id="A0A2T9YMS4"/>
<evidence type="ECO:0000256" key="3">
    <source>
        <dbReference type="ARBA" id="ARBA00004906"/>
    </source>
</evidence>
<evidence type="ECO:0000256" key="8">
    <source>
        <dbReference type="ARBA" id="ARBA00022723"/>
    </source>
</evidence>
<gene>
    <name evidence="15" type="ORF">BB561_003179</name>
</gene>
<feature type="region of interest" description="Disordered" evidence="13">
    <location>
        <begin position="325"/>
        <end position="395"/>
    </location>
</feature>
<keyword evidence="16" id="KW-1185">Reference proteome</keyword>
<evidence type="ECO:0000256" key="6">
    <source>
        <dbReference type="ARBA" id="ARBA00022553"/>
    </source>
</evidence>
<comment type="caution">
    <text evidence="15">The sequence shown here is derived from an EMBL/GenBank/DDBJ whole genome shotgun (WGS) entry which is preliminary data.</text>
</comment>
<dbReference type="PANTHER" id="PTHR22938:SF0">
    <property type="entry name" value="E3 UBIQUITIN-PROTEIN LIGASE ZNF598"/>
    <property type="match status" value="1"/>
</dbReference>
<dbReference type="SUPFAM" id="SSF57850">
    <property type="entry name" value="RING/U-box"/>
    <property type="match status" value="1"/>
</dbReference>
<dbReference type="PANTHER" id="PTHR22938">
    <property type="entry name" value="ZINC FINGER PROTEIN 598"/>
    <property type="match status" value="1"/>
</dbReference>
<feature type="compositionally biased region" description="Polar residues" evidence="13">
    <location>
        <begin position="646"/>
        <end position="661"/>
    </location>
</feature>
<dbReference type="GO" id="GO:0016567">
    <property type="term" value="P:protein ubiquitination"/>
    <property type="evidence" value="ECO:0007669"/>
    <property type="project" value="TreeGrafter"/>
</dbReference>
<feature type="region of interest" description="Disordered" evidence="13">
    <location>
        <begin position="542"/>
        <end position="663"/>
    </location>
</feature>
<feature type="compositionally biased region" description="Polar residues" evidence="13">
    <location>
        <begin position="374"/>
        <end position="392"/>
    </location>
</feature>
<feature type="compositionally biased region" description="Polar residues" evidence="13">
    <location>
        <begin position="350"/>
        <end position="366"/>
    </location>
</feature>
<evidence type="ECO:0000259" key="14">
    <source>
        <dbReference type="PROSITE" id="PS50089"/>
    </source>
</evidence>
<keyword evidence="8" id="KW-0479">Metal-binding</keyword>
<dbReference type="InterPro" id="IPR001841">
    <property type="entry name" value="Znf_RING"/>
</dbReference>
<reference evidence="15 16" key="1">
    <citation type="journal article" date="2018" name="MBio">
        <title>Comparative Genomics Reveals the Core Gene Toolbox for the Fungus-Insect Symbiosis.</title>
        <authorList>
            <person name="Wang Y."/>
            <person name="Stata M."/>
            <person name="Wang W."/>
            <person name="Stajich J.E."/>
            <person name="White M.M."/>
            <person name="Moncalvo J.M."/>
        </authorList>
    </citation>
    <scope>NUCLEOTIDE SEQUENCE [LARGE SCALE GENOMIC DNA]</scope>
    <source>
        <strain evidence="15 16">SWE-8-4</strain>
    </source>
</reference>
<feature type="compositionally biased region" description="Polar residues" evidence="13">
    <location>
        <begin position="571"/>
        <end position="586"/>
    </location>
</feature>
<dbReference type="OrthoDB" id="3838338at2759"/>
<feature type="region of interest" description="Disordered" evidence="13">
    <location>
        <begin position="1"/>
        <end position="40"/>
    </location>
</feature>
<keyword evidence="9 12" id="KW-0863">Zinc-finger</keyword>
<dbReference type="PROSITE" id="PS50089">
    <property type="entry name" value="ZF_RING_2"/>
    <property type="match status" value="1"/>
</dbReference>
<evidence type="ECO:0000256" key="7">
    <source>
        <dbReference type="ARBA" id="ARBA00022679"/>
    </source>
</evidence>
<feature type="compositionally biased region" description="Low complexity" evidence="13">
    <location>
        <begin position="336"/>
        <end position="349"/>
    </location>
</feature>
<keyword evidence="5" id="KW-0963">Cytoplasm</keyword>
<keyword evidence="7" id="KW-0808">Transferase</keyword>
<dbReference type="InterPro" id="IPR057634">
    <property type="entry name" value="PAH_ZNF598/HEL2"/>
</dbReference>
<dbReference type="Pfam" id="PF23230">
    <property type="entry name" value="zf-C2H2_13"/>
    <property type="match status" value="1"/>
</dbReference>
<dbReference type="Gene3D" id="3.30.40.10">
    <property type="entry name" value="Zinc/RING finger domain, C3HC4 (zinc finger)"/>
    <property type="match status" value="1"/>
</dbReference>
<evidence type="ECO:0000313" key="15">
    <source>
        <dbReference type="EMBL" id="PVU93574.1"/>
    </source>
</evidence>
<feature type="compositionally biased region" description="Low complexity" evidence="13">
    <location>
        <begin position="631"/>
        <end position="645"/>
    </location>
</feature>
<dbReference type="Pfam" id="PF23202">
    <property type="entry name" value="PAH_ZNF598"/>
    <property type="match status" value="1"/>
</dbReference>
<evidence type="ECO:0000256" key="11">
    <source>
        <dbReference type="ARBA" id="ARBA00035113"/>
    </source>
</evidence>
<feature type="compositionally biased region" description="Low complexity" evidence="13">
    <location>
        <begin position="15"/>
        <end position="25"/>
    </location>
</feature>
<comment type="similarity">
    <text evidence="11">Belongs to the ZNF598/HEL2 family.</text>
</comment>
<dbReference type="CDD" id="cd16615">
    <property type="entry name" value="RING-HC_ZNF598"/>
    <property type="match status" value="1"/>
</dbReference>
<dbReference type="InterPro" id="IPR041888">
    <property type="entry name" value="RING-HC_ZNF598/HEL2"/>
</dbReference>
<dbReference type="STRING" id="133385.A0A2T9YMS4"/>
<proteinExistence type="inferred from homology"/>